<reference evidence="1" key="1">
    <citation type="journal article" date="2015" name="Nature">
        <title>Complex archaea that bridge the gap between prokaryotes and eukaryotes.</title>
        <authorList>
            <person name="Spang A."/>
            <person name="Saw J.H."/>
            <person name="Jorgensen S.L."/>
            <person name="Zaremba-Niedzwiedzka K."/>
            <person name="Martijn J."/>
            <person name="Lind A.E."/>
            <person name="van Eijk R."/>
            <person name="Schleper C."/>
            <person name="Guy L."/>
            <person name="Ettema T.J."/>
        </authorList>
    </citation>
    <scope>NUCLEOTIDE SEQUENCE</scope>
</reference>
<organism evidence="1">
    <name type="scientific">marine sediment metagenome</name>
    <dbReference type="NCBI Taxonomy" id="412755"/>
    <lineage>
        <taxon>unclassified sequences</taxon>
        <taxon>metagenomes</taxon>
        <taxon>ecological metagenomes</taxon>
    </lineage>
</organism>
<comment type="caution">
    <text evidence="1">The sequence shown here is derived from an EMBL/GenBank/DDBJ whole genome shotgun (WGS) entry which is preliminary data.</text>
</comment>
<accession>A0A0F9TQI0</accession>
<protein>
    <submittedName>
        <fullName evidence="1">Uncharacterized protein</fullName>
    </submittedName>
</protein>
<sequence length="80" mass="8750">MSPFCHCLRMAAITENMRNLFSMGNFVDLSAISTGLGIQVSKHQTRELIETYAMSVRLVAAVMNHGGDKVRRAHGTTPTA</sequence>
<dbReference type="EMBL" id="LAZR01000213">
    <property type="protein sequence ID" value="KKN81609.1"/>
    <property type="molecule type" value="Genomic_DNA"/>
</dbReference>
<proteinExistence type="predicted"/>
<name>A0A0F9TQI0_9ZZZZ</name>
<evidence type="ECO:0000313" key="1">
    <source>
        <dbReference type="EMBL" id="KKN81609.1"/>
    </source>
</evidence>
<gene>
    <name evidence="1" type="ORF">LCGC14_0318850</name>
</gene>
<dbReference type="AlphaFoldDB" id="A0A0F9TQI0"/>